<proteinExistence type="predicted"/>
<dbReference type="EMBL" id="KV722571">
    <property type="protein sequence ID" value="OCH85647.1"/>
    <property type="molecule type" value="Genomic_DNA"/>
</dbReference>
<evidence type="ECO:0000256" key="1">
    <source>
        <dbReference type="SAM" id="Coils"/>
    </source>
</evidence>
<sequence>MFDDLPLWAPPMGAHGNLLAPRKAMRSPRRCNGKAGQAGHLSSIFQEPKKRGKPDAVSTTARYNHWGSLCPTSSLEPALSPIPARSSQYPTLLLPSTLEVTGMSQHCEPKTTSQIKARQMSKNKLPCSVRLAQFVMYWAKRALDTWLEREQAPSGAGCEACGTVLACERDKSDQGDGSQAAYRCMDCFLPRLFCKECVIATHVHNPFHRIEGWNGRQGFWERRSLGQLGMTVNLGHGGKKCPVALPEVHRMVVVHTHGIDEVGVHFCVCMMDELEDTPHALQLIAHGMWPGSWEKSMTAFTIEVLKDFHLLSLQSQMMAQDFYQYLRRQTDNIDPRSVADRYRELLFAMQEFIWLRAVKRAGLEPCRHMPPGSLVVLCPACPQPEMNMHLLWKERPEHLRISIEAADRFLDALHHTMDGNFQQNQREKPSDPNDFALTEGAAYFADVHDFATYQKSMGPLERKPSTCHKFGTIGYGGYGGRVSGTMQVFLHISGYDINCQYRKNFWKRMEWFRKNRGLMNSIKHVQFPKTLSVIGKFHLPAHNAACRYKFSYYWMPGAAMTDGEAPERIWAVLNGLAAHTQEMAAGHRHDIINDHHSDMNVRRTHTMARNLRVKHEEATAEAECIREELEKLEAKLPPEKVAEWKQQEGEYLRKVVDLATHEGLENPYELQKETALSQKQILAHLNQESGATGQKFERHGLIGVLEEGIELQELRYELTIGRELRECGEVNELSNELHVKLERLQNQLDVWRELRDLFLHPMVSGAWAELQGAGVDRDEEQVPIDSDKSRDGWRPVPGSTCGDEWEGVNGLWIELPLSYSARIIRCESMKEAVDIERRLREGQANDALAEFSLKEHQRKETTGIEAMMRSQRQIQKQSEAIDRAADMYTRAHTALLTLTEKTDECRYRALEAGDIVAFMMRGQVIGESRKASSWIWEDCSWLDNTEEGAVKNFVKNAIRVHWFRRAALKTRWDEQKLLIEEEMRRMLRFFQHWQQHWLLMSDEEVRNGRRGHAAYGLNCVGIGKDLPTLNSAIVDHSDASIIISEINLLAYVIGTLLCVNARMLGKVMVQI</sequence>
<feature type="region of interest" description="Disordered" evidence="2">
    <location>
        <begin position="776"/>
        <end position="796"/>
    </location>
</feature>
<reference evidence="4 5" key="1">
    <citation type="submission" date="2016-07" db="EMBL/GenBank/DDBJ databases">
        <title>Draft genome of the white-rot fungus Obba rivulosa 3A-2.</title>
        <authorList>
            <consortium name="DOE Joint Genome Institute"/>
            <person name="Miettinen O."/>
            <person name="Riley R."/>
            <person name="Acob R."/>
            <person name="Barry K."/>
            <person name="Cullen D."/>
            <person name="De Vries R."/>
            <person name="Hainaut M."/>
            <person name="Hatakka A."/>
            <person name="Henrissat B."/>
            <person name="Hilden K."/>
            <person name="Kuo R."/>
            <person name="Labutti K."/>
            <person name="Lipzen A."/>
            <person name="Makela M.R."/>
            <person name="Sandor L."/>
            <person name="Spatafora J.W."/>
            <person name="Grigoriev I.V."/>
            <person name="Hibbett D.S."/>
        </authorList>
    </citation>
    <scope>NUCLEOTIDE SEQUENCE [LARGE SCALE GENOMIC DNA]</scope>
    <source>
        <strain evidence="4 5">3A-2</strain>
    </source>
</reference>
<evidence type="ECO:0000259" key="3">
    <source>
        <dbReference type="Pfam" id="PF18803"/>
    </source>
</evidence>
<protein>
    <recommendedName>
        <fullName evidence="3">CxC2-like cysteine cluster KDZ transposase-associated domain-containing protein</fullName>
    </recommendedName>
</protein>
<dbReference type="PANTHER" id="PTHR33096">
    <property type="entry name" value="CXC2 DOMAIN-CONTAINING PROTEIN"/>
    <property type="match status" value="1"/>
</dbReference>
<keyword evidence="5" id="KW-1185">Reference proteome</keyword>
<dbReference type="AlphaFoldDB" id="A0A8E2DG80"/>
<dbReference type="InterPro" id="IPR040521">
    <property type="entry name" value="KDZ"/>
</dbReference>
<dbReference type="Proteomes" id="UP000250043">
    <property type="component" value="Unassembled WGS sequence"/>
</dbReference>
<dbReference type="Pfam" id="PF18758">
    <property type="entry name" value="KDZ"/>
    <property type="match status" value="1"/>
</dbReference>
<dbReference type="OrthoDB" id="2742161at2759"/>
<feature type="domain" description="CxC2-like cysteine cluster KDZ transposase-associated" evidence="3">
    <location>
        <begin position="225"/>
        <end position="333"/>
    </location>
</feature>
<feature type="coiled-coil region" evidence="1">
    <location>
        <begin position="608"/>
        <end position="635"/>
    </location>
</feature>
<accession>A0A8E2DG80</accession>
<keyword evidence="1" id="KW-0175">Coiled coil</keyword>
<evidence type="ECO:0000256" key="2">
    <source>
        <dbReference type="SAM" id="MobiDB-lite"/>
    </source>
</evidence>
<dbReference type="InterPro" id="IPR041457">
    <property type="entry name" value="CxC2_KDZ-assoc"/>
</dbReference>
<name>A0A8E2DG80_9APHY</name>
<dbReference type="PANTHER" id="PTHR33096:SF1">
    <property type="entry name" value="CXC1-LIKE CYSTEINE CLUSTER ASSOCIATED WITH KDZ TRANSPOSASES DOMAIN-CONTAINING PROTEIN"/>
    <property type="match status" value="1"/>
</dbReference>
<dbReference type="Pfam" id="PF18803">
    <property type="entry name" value="CxC2"/>
    <property type="match status" value="1"/>
</dbReference>
<evidence type="ECO:0000313" key="5">
    <source>
        <dbReference type="Proteomes" id="UP000250043"/>
    </source>
</evidence>
<gene>
    <name evidence="4" type="ORF">OBBRIDRAFT_807358</name>
</gene>
<organism evidence="4 5">
    <name type="scientific">Obba rivulosa</name>
    <dbReference type="NCBI Taxonomy" id="1052685"/>
    <lineage>
        <taxon>Eukaryota</taxon>
        <taxon>Fungi</taxon>
        <taxon>Dikarya</taxon>
        <taxon>Basidiomycota</taxon>
        <taxon>Agaricomycotina</taxon>
        <taxon>Agaricomycetes</taxon>
        <taxon>Polyporales</taxon>
        <taxon>Gelatoporiaceae</taxon>
        <taxon>Obba</taxon>
    </lineage>
</organism>
<evidence type="ECO:0000313" key="4">
    <source>
        <dbReference type="EMBL" id="OCH85647.1"/>
    </source>
</evidence>
<feature type="region of interest" description="Disordered" evidence="2">
    <location>
        <begin position="25"/>
        <end position="57"/>
    </location>
</feature>